<organism evidence="1 2">
    <name type="scientific">Candidatus Nitrososphaera evergladensis SR1</name>
    <dbReference type="NCBI Taxonomy" id="1459636"/>
    <lineage>
        <taxon>Archaea</taxon>
        <taxon>Nitrososphaerota</taxon>
        <taxon>Nitrososphaeria</taxon>
        <taxon>Nitrososphaerales</taxon>
        <taxon>Nitrososphaeraceae</taxon>
        <taxon>Nitrososphaera</taxon>
    </lineage>
</organism>
<sequence>MEFSGLFYSLTTPLNICRALLASHKGIRFVGLASRNGELVAHLQRRGMTALLDNSELEVSVVLSLIRMATRSSLSRKLGSVLYSITAYENIQRITVPIYNTVSELDGILMISVDADVEIRGNTGKMILDKAEELISPLRHSQSLY</sequence>
<dbReference type="HOGENOM" id="CLU_1782435_0_0_2"/>
<accession>A0A075MMD0</accession>
<evidence type="ECO:0000313" key="2">
    <source>
        <dbReference type="Proteomes" id="UP000028194"/>
    </source>
</evidence>
<dbReference type="eggNOG" id="arCOG08684">
    <property type="taxonomic scope" value="Archaea"/>
</dbReference>
<dbReference type="EMBL" id="CP007174">
    <property type="protein sequence ID" value="AIF82290.1"/>
    <property type="molecule type" value="Genomic_DNA"/>
</dbReference>
<proteinExistence type="predicted"/>
<name>A0A075MMD0_9ARCH</name>
<protein>
    <submittedName>
        <fullName evidence="1">Uncharacterized protein</fullName>
    </submittedName>
</protein>
<dbReference type="KEGG" id="nev:NTE_00208"/>
<gene>
    <name evidence="1" type="ORF">NTE_00208</name>
</gene>
<evidence type="ECO:0000313" key="1">
    <source>
        <dbReference type="EMBL" id="AIF82290.1"/>
    </source>
</evidence>
<dbReference type="AlphaFoldDB" id="A0A075MMD0"/>
<reference evidence="1 2" key="1">
    <citation type="journal article" date="2014" name="PLoS ONE">
        <title>Genome Sequence of Candidatus Nitrososphaera evergladensis from Group I.1b Enriched from Everglades Soil Reveals Novel Genomic Features of the Ammonia-Oxidizing Archaea.</title>
        <authorList>
            <person name="Zhalnina K.V."/>
            <person name="Dias R."/>
            <person name="Leonard M.T."/>
            <person name="Dorr de Quadros P."/>
            <person name="Camargo F.A."/>
            <person name="Drew J.C."/>
            <person name="Farmerie W.G."/>
            <person name="Daroub S.H."/>
            <person name="Triplett E.W."/>
        </authorList>
    </citation>
    <scope>NUCLEOTIDE SEQUENCE [LARGE SCALE GENOMIC DNA]</scope>
    <source>
        <strain evidence="1 2">SR1</strain>
    </source>
</reference>
<dbReference type="Proteomes" id="UP000028194">
    <property type="component" value="Chromosome"/>
</dbReference>
<keyword evidence="2" id="KW-1185">Reference proteome</keyword>
<dbReference type="STRING" id="1459636.NTE_00208"/>